<evidence type="ECO:0000313" key="3">
    <source>
        <dbReference type="Proteomes" id="UP000827892"/>
    </source>
</evidence>
<dbReference type="AlphaFoldDB" id="A0AAE8ZR39"/>
<feature type="chain" id="PRO_5042214775" evidence="1">
    <location>
        <begin position="26"/>
        <end position="129"/>
    </location>
</feature>
<feature type="signal peptide" evidence="1">
    <location>
        <begin position="1"/>
        <end position="25"/>
    </location>
</feature>
<dbReference type="Proteomes" id="UP000827892">
    <property type="component" value="Chromosome X"/>
</dbReference>
<name>A0AAE8ZR39_CAEBR</name>
<keyword evidence="1" id="KW-0732">Signal</keyword>
<accession>A0AAE8ZR39</accession>
<proteinExistence type="predicted"/>
<evidence type="ECO:0000313" key="2">
    <source>
        <dbReference type="EMBL" id="ULT81095.1"/>
    </source>
</evidence>
<organism evidence="2 3">
    <name type="scientific">Caenorhabditis briggsae</name>
    <dbReference type="NCBI Taxonomy" id="6238"/>
    <lineage>
        <taxon>Eukaryota</taxon>
        <taxon>Metazoa</taxon>
        <taxon>Ecdysozoa</taxon>
        <taxon>Nematoda</taxon>
        <taxon>Chromadorea</taxon>
        <taxon>Rhabditida</taxon>
        <taxon>Rhabditina</taxon>
        <taxon>Rhabditomorpha</taxon>
        <taxon>Rhabditoidea</taxon>
        <taxon>Rhabditidae</taxon>
        <taxon>Peloderinae</taxon>
        <taxon>Caenorhabditis</taxon>
    </lineage>
</organism>
<gene>
    <name evidence="2" type="ORF">L3Y34_011163</name>
</gene>
<sequence length="129" mass="13115">MVQTTTNMLRLTIISLALLFCAANANLFGSLLDSESKVVAVEEKAQINNDEPQPEETGLAVIDNDTPIAAAMDDIGSEGQSNGVVIRAKRYYGCGCGCGCCGCGVTCATMAPGATMAPCGCGCCGCGYG</sequence>
<protein>
    <submittedName>
        <fullName evidence="2">Uncharacterized protein</fullName>
    </submittedName>
</protein>
<evidence type="ECO:0000256" key="1">
    <source>
        <dbReference type="SAM" id="SignalP"/>
    </source>
</evidence>
<dbReference type="EMBL" id="CP090896">
    <property type="protein sequence ID" value="ULT81095.1"/>
    <property type="molecule type" value="Genomic_DNA"/>
</dbReference>
<reference evidence="2 3" key="1">
    <citation type="submission" date="2022-05" db="EMBL/GenBank/DDBJ databases">
        <title>Chromosome-level reference genomes for two strains of Caenorhabditis briggsae: an improved platform for comparative genomics.</title>
        <authorList>
            <person name="Stevens L."/>
            <person name="Andersen E.C."/>
        </authorList>
    </citation>
    <scope>NUCLEOTIDE SEQUENCE [LARGE SCALE GENOMIC DNA]</scope>
    <source>
        <strain evidence="2">QX1410_ONT</strain>
        <tissue evidence="2">Whole-organism</tissue>
    </source>
</reference>